<keyword evidence="1" id="KW-1133">Transmembrane helix</keyword>
<reference evidence="3" key="1">
    <citation type="submission" date="2022-06" db="EMBL/GenBank/DDBJ databases">
        <title>Akkermansia biwalacus sp. nov., an anaerobic mucin-degrading bacterium isolated from human intestine.</title>
        <authorList>
            <person name="Kobayashi Y."/>
            <person name="Inoue S."/>
            <person name="Kawahara T."/>
            <person name="Kohda N."/>
        </authorList>
    </citation>
    <scope>NUCLEOTIDE SEQUENCE</scope>
    <source>
        <strain evidence="3">WON2089</strain>
    </source>
</reference>
<evidence type="ECO:0000256" key="1">
    <source>
        <dbReference type="SAM" id="Phobius"/>
    </source>
</evidence>
<proteinExistence type="predicted"/>
<evidence type="ECO:0000259" key="2">
    <source>
        <dbReference type="Pfam" id="PF14237"/>
    </source>
</evidence>
<evidence type="ECO:0000313" key="3">
    <source>
        <dbReference type="EMBL" id="BDL42678.1"/>
    </source>
</evidence>
<protein>
    <recommendedName>
        <fullName evidence="2">GYF domain-containing protein</fullName>
    </recommendedName>
</protein>
<feature type="transmembrane region" description="Helical" evidence="1">
    <location>
        <begin position="106"/>
        <end position="126"/>
    </location>
</feature>
<keyword evidence="1" id="KW-0812">Transmembrane</keyword>
<keyword evidence="1" id="KW-0472">Membrane</keyword>
<feature type="transmembrane region" description="Helical" evidence="1">
    <location>
        <begin position="81"/>
        <end position="100"/>
    </location>
</feature>
<feature type="domain" description="GYF" evidence="2">
    <location>
        <begin position="9"/>
        <end position="52"/>
    </location>
</feature>
<dbReference type="Pfam" id="PF14237">
    <property type="entry name" value="GYF_2"/>
    <property type="match status" value="1"/>
</dbReference>
<dbReference type="EMBL" id="AP025943">
    <property type="protein sequence ID" value="BDL42678.1"/>
    <property type="molecule type" value="Genomic_DNA"/>
</dbReference>
<gene>
    <name evidence="3" type="ORF">Abiwalacus_02520</name>
</gene>
<keyword evidence="4" id="KW-1185">Reference proteome</keyword>
<sequence>MPSQHCPLYHYRVKDKVVGPVSLADLHVLLTSKKIPPDTMIREEHCQTWMPLTAEFRRQERLDRPRTSAALLACRPPKSSFLFYAIALFSMACGTVHSVMENYFQYMEVVFLPSIAFFMGKMLAYMHLLTGGIRKIPIDTPDR</sequence>
<accession>A0ABN6QFG7</accession>
<organism evidence="3 4">
    <name type="scientific">Akkermansia biwaensis</name>
    <dbReference type="NCBI Taxonomy" id="2946555"/>
    <lineage>
        <taxon>Bacteria</taxon>
        <taxon>Pseudomonadati</taxon>
        <taxon>Verrucomicrobiota</taxon>
        <taxon>Verrucomicrobiia</taxon>
        <taxon>Verrucomicrobiales</taxon>
        <taxon>Akkermansiaceae</taxon>
        <taxon>Akkermansia</taxon>
    </lineage>
</organism>
<name>A0ABN6QFG7_9BACT</name>
<dbReference type="Proteomes" id="UP001062263">
    <property type="component" value="Chromosome"/>
</dbReference>
<dbReference type="RefSeq" id="WP_215437732.1">
    <property type="nucleotide sequence ID" value="NZ_AP025943.1"/>
</dbReference>
<dbReference type="InterPro" id="IPR025640">
    <property type="entry name" value="GYF_2"/>
</dbReference>
<evidence type="ECO:0000313" key="4">
    <source>
        <dbReference type="Proteomes" id="UP001062263"/>
    </source>
</evidence>